<name>A0A4S8QGQ2_9ACTN</name>
<dbReference type="Proteomes" id="UP000308760">
    <property type="component" value="Unassembled WGS sequence"/>
</dbReference>
<comment type="caution">
    <text evidence="1">The sequence shown here is derived from an EMBL/GenBank/DDBJ whole genome shotgun (WGS) entry which is preliminary data.</text>
</comment>
<reference evidence="1 2" key="2">
    <citation type="submission" date="2019-05" db="EMBL/GenBank/DDBJ databases">
        <title>Glycomyces buryatensis sp. nov.</title>
        <authorList>
            <person name="Nikitina E."/>
        </authorList>
    </citation>
    <scope>NUCLEOTIDE SEQUENCE [LARGE SCALE GENOMIC DNA]</scope>
    <source>
        <strain evidence="1 2">18</strain>
    </source>
</reference>
<protein>
    <submittedName>
        <fullName evidence="1">Uncharacterized protein</fullName>
    </submittedName>
</protein>
<dbReference type="EMBL" id="STGY01000056">
    <property type="protein sequence ID" value="THV40559.1"/>
    <property type="molecule type" value="Genomic_DNA"/>
</dbReference>
<gene>
    <name evidence="1" type="ORF">FAB82_14935</name>
</gene>
<dbReference type="AlphaFoldDB" id="A0A4S8QGQ2"/>
<proteinExistence type="predicted"/>
<sequence>MSTASRDAAQEVPIISTTFSNINHFGAVKNGALQPICGTRGQQWKPMPTRAYVYGSKTYQVKPEVSCFRCLKLRGK</sequence>
<evidence type="ECO:0000313" key="2">
    <source>
        <dbReference type="Proteomes" id="UP000308760"/>
    </source>
</evidence>
<dbReference type="RefSeq" id="WP_136535334.1">
    <property type="nucleotide sequence ID" value="NZ_STGY01000056.1"/>
</dbReference>
<accession>A0A4S8QGQ2</accession>
<evidence type="ECO:0000313" key="1">
    <source>
        <dbReference type="EMBL" id="THV40559.1"/>
    </source>
</evidence>
<reference evidence="2" key="1">
    <citation type="submission" date="2019-04" db="EMBL/GenBank/DDBJ databases">
        <title>Nocardioides xinjiangensis sp. nov.</title>
        <authorList>
            <person name="Liu S."/>
        </authorList>
    </citation>
    <scope>NUCLEOTIDE SEQUENCE [LARGE SCALE GENOMIC DNA]</scope>
    <source>
        <strain evidence="2">18</strain>
    </source>
</reference>
<organism evidence="1 2">
    <name type="scientific">Glycomyces buryatensis</name>
    <dbReference type="NCBI Taxonomy" id="2570927"/>
    <lineage>
        <taxon>Bacteria</taxon>
        <taxon>Bacillati</taxon>
        <taxon>Actinomycetota</taxon>
        <taxon>Actinomycetes</taxon>
        <taxon>Glycomycetales</taxon>
        <taxon>Glycomycetaceae</taxon>
        <taxon>Glycomyces</taxon>
    </lineage>
</organism>
<keyword evidence="2" id="KW-1185">Reference proteome</keyword>